<dbReference type="Proteomes" id="UP000190961">
    <property type="component" value="Unassembled WGS sequence"/>
</dbReference>
<proteinExistence type="predicted"/>
<dbReference type="EMBL" id="FUZU01000001">
    <property type="protein sequence ID" value="SKC40547.1"/>
    <property type="molecule type" value="Genomic_DNA"/>
</dbReference>
<keyword evidence="1" id="KW-0812">Transmembrane</keyword>
<name>A0A1T5IN10_9BACT</name>
<evidence type="ECO:0000313" key="3">
    <source>
        <dbReference type="Proteomes" id="UP000190961"/>
    </source>
</evidence>
<keyword evidence="3" id="KW-1185">Reference proteome</keyword>
<sequence>MKETGNLLCYDGLMMYGNIAIAVRLYSALYRYNFSLWFSFL</sequence>
<feature type="transmembrane region" description="Helical" evidence="1">
    <location>
        <begin position="12"/>
        <end position="32"/>
    </location>
</feature>
<protein>
    <submittedName>
        <fullName evidence="2">Uncharacterized protein</fullName>
    </submittedName>
</protein>
<reference evidence="2 3" key="1">
    <citation type="submission" date="2017-02" db="EMBL/GenBank/DDBJ databases">
        <authorList>
            <person name="Peterson S.W."/>
        </authorList>
    </citation>
    <scope>NUCLEOTIDE SEQUENCE [LARGE SCALE GENOMIC DNA]</scope>
    <source>
        <strain evidence="2 3">DSM 25262</strain>
    </source>
</reference>
<organism evidence="2 3">
    <name type="scientific">Ohtaekwangia koreensis</name>
    <dbReference type="NCBI Taxonomy" id="688867"/>
    <lineage>
        <taxon>Bacteria</taxon>
        <taxon>Pseudomonadati</taxon>
        <taxon>Bacteroidota</taxon>
        <taxon>Cytophagia</taxon>
        <taxon>Cytophagales</taxon>
        <taxon>Fulvivirgaceae</taxon>
        <taxon>Ohtaekwangia</taxon>
    </lineage>
</organism>
<dbReference type="AlphaFoldDB" id="A0A1T5IN10"/>
<keyword evidence="1" id="KW-1133">Transmembrane helix</keyword>
<evidence type="ECO:0000256" key="1">
    <source>
        <dbReference type="SAM" id="Phobius"/>
    </source>
</evidence>
<evidence type="ECO:0000313" key="2">
    <source>
        <dbReference type="EMBL" id="SKC40547.1"/>
    </source>
</evidence>
<keyword evidence="1" id="KW-0472">Membrane</keyword>
<accession>A0A1T5IN10</accession>
<gene>
    <name evidence="2" type="ORF">SAMN05660236_0196</name>
</gene>